<keyword evidence="1" id="KW-0812">Transmembrane</keyword>
<dbReference type="EMBL" id="PCVY01000015">
    <property type="protein sequence ID" value="PIQ87336.1"/>
    <property type="molecule type" value="Genomic_DNA"/>
</dbReference>
<dbReference type="Proteomes" id="UP000230859">
    <property type="component" value="Unassembled WGS sequence"/>
</dbReference>
<dbReference type="GO" id="GO:0005886">
    <property type="term" value="C:plasma membrane"/>
    <property type="evidence" value="ECO:0007669"/>
    <property type="project" value="TreeGrafter"/>
</dbReference>
<dbReference type="InterPro" id="IPR052894">
    <property type="entry name" value="AsmA-related"/>
</dbReference>
<organism evidence="3 4">
    <name type="scientific">Candidatus Abzuiibacterium crystallinum</name>
    <dbReference type="NCBI Taxonomy" id="1974748"/>
    <lineage>
        <taxon>Bacteria</taxon>
        <taxon>Pseudomonadati</taxon>
        <taxon>Candidatus Omnitrophota</taxon>
        <taxon>Candidatus Abzuiibacterium</taxon>
    </lineage>
</organism>
<protein>
    <recommendedName>
        <fullName evidence="2">AsmA domain-containing protein</fullName>
    </recommendedName>
</protein>
<feature type="domain" description="AsmA" evidence="2">
    <location>
        <begin position="30"/>
        <end position="180"/>
    </location>
</feature>
<dbReference type="PANTHER" id="PTHR30441">
    <property type="entry name" value="DUF748 DOMAIN-CONTAINING PROTEIN"/>
    <property type="match status" value="1"/>
</dbReference>
<keyword evidence="1" id="KW-0472">Membrane</keyword>
<reference evidence="3 4" key="1">
    <citation type="submission" date="2017-09" db="EMBL/GenBank/DDBJ databases">
        <title>Depth-based differentiation of microbial function through sediment-hosted aquifers and enrichment of novel symbionts in the deep terrestrial subsurface.</title>
        <authorList>
            <person name="Probst A.J."/>
            <person name="Ladd B."/>
            <person name="Jarett J.K."/>
            <person name="Geller-Mcgrath D.E."/>
            <person name="Sieber C.M."/>
            <person name="Emerson J.B."/>
            <person name="Anantharaman K."/>
            <person name="Thomas B.C."/>
            <person name="Malmstrom R."/>
            <person name="Stieglmeier M."/>
            <person name="Klingl A."/>
            <person name="Woyke T."/>
            <person name="Ryan C.M."/>
            <person name="Banfield J.F."/>
        </authorList>
    </citation>
    <scope>NUCLEOTIDE SEQUENCE [LARGE SCALE GENOMIC DNA]</scope>
    <source>
        <strain evidence="3">CG11_big_fil_rev_8_21_14_0_20_45_26</strain>
    </source>
</reference>
<gene>
    <name evidence="3" type="ORF">COV74_01210</name>
</gene>
<keyword evidence="1" id="KW-1133">Transmembrane helix</keyword>
<dbReference type="AlphaFoldDB" id="A0A2H0LSJ7"/>
<dbReference type="GO" id="GO:0090313">
    <property type="term" value="P:regulation of protein targeting to membrane"/>
    <property type="evidence" value="ECO:0007669"/>
    <property type="project" value="TreeGrafter"/>
</dbReference>
<name>A0A2H0LSJ7_9BACT</name>
<comment type="caution">
    <text evidence="3">The sequence shown here is derived from an EMBL/GenBank/DDBJ whole genome shotgun (WGS) entry which is preliminary data.</text>
</comment>
<evidence type="ECO:0000313" key="4">
    <source>
        <dbReference type="Proteomes" id="UP000230859"/>
    </source>
</evidence>
<dbReference type="InterPro" id="IPR007844">
    <property type="entry name" value="AsmA"/>
</dbReference>
<evidence type="ECO:0000256" key="1">
    <source>
        <dbReference type="SAM" id="Phobius"/>
    </source>
</evidence>
<dbReference type="PANTHER" id="PTHR30441:SF8">
    <property type="entry name" value="DUF748 DOMAIN-CONTAINING PROTEIN"/>
    <property type="match status" value="1"/>
</dbReference>
<feature type="transmembrane region" description="Helical" evidence="1">
    <location>
        <begin position="20"/>
        <end position="42"/>
    </location>
</feature>
<dbReference type="Pfam" id="PF05170">
    <property type="entry name" value="AsmA"/>
    <property type="match status" value="1"/>
</dbReference>
<evidence type="ECO:0000313" key="3">
    <source>
        <dbReference type="EMBL" id="PIQ87336.1"/>
    </source>
</evidence>
<proteinExistence type="predicted"/>
<sequence length="288" mass="31717">MGKKTQTAPPPAKKSKPQALIQVQLKPGAIVLLAILFVFFYARHQVIKTLLISSVKHATGLEMSIEGLYAGLVSSHLEADNLRLFNPADFPERLMLSIPDLYVDYDPVSFFKGSTHFTHIRVHLKELIVIKNQTGRLNLQALKVESPHRQTDDNQSPKQIHIDRLTLKVEKVIYKDYSSGAPVPSVQEFPVRIEEDFYQITNLNAVVALLITKALGRTAIASLLHLDLAGLSGAASRALAISKTITKQTGEAAVHEVAAAAKEAAENARERTKIIVGSLKDDFKHFGD</sequence>
<evidence type="ECO:0000259" key="2">
    <source>
        <dbReference type="Pfam" id="PF05170"/>
    </source>
</evidence>
<accession>A0A2H0LSJ7</accession>